<dbReference type="GO" id="GO:0000162">
    <property type="term" value="P:L-tryptophan biosynthetic process"/>
    <property type="evidence" value="ECO:0007669"/>
    <property type="project" value="UniProtKB-UniRule"/>
</dbReference>
<dbReference type="STRING" id="1291743.LOSG293_020410"/>
<organism evidence="11 12">
    <name type="scientific">Secundilactobacillus oryzae JCM 18671</name>
    <dbReference type="NCBI Taxonomy" id="1291743"/>
    <lineage>
        <taxon>Bacteria</taxon>
        <taxon>Bacillati</taxon>
        <taxon>Bacillota</taxon>
        <taxon>Bacilli</taxon>
        <taxon>Lactobacillales</taxon>
        <taxon>Lactobacillaceae</taxon>
        <taxon>Secundilactobacillus</taxon>
    </lineage>
</organism>
<dbReference type="Pfam" id="PF00697">
    <property type="entry name" value="PRAI"/>
    <property type="match status" value="1"/>
</dbReference>
<comment type="similarity">
    <text evidence="9">Belongs to the TrpF family.</text>
</comment>
<feature type="domain" description="N-(5'phosphoribosyl) anthranilate isomerase (PRAI)" evidence="10">
    <location>
        <begin position="4"/>
        <end position="184"/>
    </location>
</feature>
<evidence type="ECO:0000256" key="9">
    <source>
        <dbReference type="HAMAP-Rule" id="MF_00135"/>
    </source>
</evidence>
<name>A0A081BGD5_9LACO</name>
<evidence type="ECO:0000256" key="5">
    <source>
        <dbReference type="ARBA" id="ARBA00022605"/>
    </source>
</evidence>
<dbReference type="SUPFAM" id="SSF51366">
    <property type="entry name" value="Ribulose-phoshate binding barrel"/>
    <property type="match status" value="1"/>
</dbReference>
<dbReference type="InterPro" id="IPR013785">
    <property type="entry name" value="Aldolase_TIM"/>
</dbReference>
<comment type="caution">
    <text evidence="11">The sequence shown here is derived from an EMBL/GenBank/DDBJ whole genome shotgun (WGS) entry which is preliminary data.</text>
</comment>
<comment type="pathway">
    <text evidence="2 9">Amino-acid biosynthesis; L-tryptophan biosynthesis; L-tryptophan from chorismate: step 3/5.</text>
</comment>
<comment type="catalytic activity">
    <reaction evidence="1 9">
        <text>N-(5-phospho-beta-D-ribosyl)anthranilate = 1-(2-carboxyphenylamino)-1-deoxy-D-ribulose 5-phosphate</text>
        <dbReference type="Rhea" id="RHEA:21540"/>
        <dbReference type="ChEBI" id="CHEBI:18277"/>
        <dbReference type="ChEBI" id="CHEBI:58613"/>
        <dbReference type="EC" id="5.3.1.24"/>
    </reaction>
</comment>
<evidence type="ECO:0000256" key="7">
    <source>
        <dbReference type="ARBA" id="ARBA00023141"/>
    </source>
</evidence>
<dbReference type="InterPro" id="IPR044643">
    <property type="entry name" value="TrpF_fam"/>
</dbReference>
<reference evidence="11" key="1">
    <citation type="journal article" date="2014" name="Genome Announc.">
        <title>Draft Genome Sequence of Lactobacillus oryzae Strain SG293T.</title>
        <authorList>
            <person name="Tanizawa Y."/>
            <person name="Fujisawa T."/>
            <person name="Mochizuki T."/>
            <person name="Kaminuma E."/>
            <person name="Nakamura Y."/>
            <person name="Tohno M."/>
        </authorList>
    </citation>
    <scope>NUCLEOTIDE SEQUENCE [LARGE SCALE GENOMIC DNA]</scope>
    <source>
        <strain evidence="11">SG293</strain>
    </source>
</reference>
<dbReference type="HAMAP" id="MF_00135">
    <property type="entry name" value="PRAI"/>
    <property type="match status" value="1"/>
</dbReference>
<evidence type="ECO:0000313" key="11">
    <source>
        <dbReference type="EMBL" id="GAK47103.1"/>
    </source>
</evidence>
<evidence type="ECO:0000313" key="12">
    <source>
        <dbReference type="Proteomes" id="UP000028700"/>
    </source>
</evidence>
<dbReference type="InterPro" id="IPR001240">
    <property type="entry name" value="PRAI_dom"/>
</dbReference>
<evidence type="ECO:0000256" key="2">
    <source>
        <dbReference type="ARBA" id="ARBA00004664"/>
    </source>
</evidence>
<dbReference type="GO" id="GO:0004640">
    <property type="term" value="F:phosphoribosylanthranilate isomerase activity"/>
    <property type="evidence" value="ECO:0007669"/>
    <property type="project" value="UniProtKB-UniRule"/>
</dbReference>
<dbReference type="eggNOG" id="COG0135">
    <property type="taxonomic scope" value="Bacteria"/>
</dbReference>
<dbReference type="Proteomes" id="UP000028700">
    <property type="component" value="Unassembled WGS sequence"/>
</dbReference>
<dbReference type="RefSeq" id="WP_081919840.1">
    <property type="nucleotide sequence ID" value="NZ_BBAZ01000008.1"/>
</dbReference>
<evidence type="ECO:0000256" key="1">
    <source>
        <dbReference type="ARBA" id="ARBA00001164"/>
    </source>
</evidence>
<keyword evidence="5 9" id="KW-0028">Amino-acid biosynthesis</keyword>
<keyword evidence="7 9" id="KW-0057">Aromatic amino acid biosynthesis</keyword>
<evidence type="ECO:0000259" key="10">
    <source>
        <dbReference type="Pfam" id="PF00697"/>
    </source>
</evidence>
<dbReference type="Gene3D" id="3.20.20.70">
    <property type="entry name" value="Aldolase class I"/>
    <property type="match status" value="1"/>
</dbReference>
<keyword evidence="12" id="KW-1185">Reference proteome</keyword>
<dbReference type="InterPro" id="IPR011060">
    <property type="entry name" value="RibuloseP-bd_barrel"/>
</dbReference>
<protein>
    <recommendedName>
        <fullName evidence="4 9">N-(5'-phosphoribosyl)anthranilate isomerase</fullName>
        <shortName evidence="9">PRAI</shortName>
        <ecNumber evidence="3 9">5.3.1.24</ecNumber>
    </recommendedName>
</protein>
<evidence type="ECO:0000256" key="4">
    <source>
        <dbReference type="ARBA" id="ARBA00022272"/>
    </source>
</evidence>
<dbReference type="PANTHER" id="PTHR42894:SF1">
    <property type="entry name" value="N-(5'-PHOSPHORIBOSYL)ANTHRANILATE ISOMERASE"/>
    <property type="match status" value="1"/>
</dbReference>
<accession>A0A081BGD5</accession>
<evidence type="ECO:0000256" key="6">
    <source>
        <dbReference type="ARBA" id="ARBA00022822"/>
    </source>
</evidence>
<dbReference type="UniPathway" id="UPA00035">
    <property type="reaction ID" value="UER00042"/>
</dbReference>
<dbReference type="AlphaFoldDB" id="A0A081BGD5"/>
<dbReference type="OrthoDB" id="9786954at2"/>
<dbReference type="EMBL" id="BBJM01000002">
    <property type="protein sequence ID" value="GAK47103.1"/>
    <property type="molecule type" value="Genomic_DNA"/>
</dbReference>
<keyword evidence="8 9" id="KW-0413">Isomerase</keyword>
<gene>
    <name evidence="9 11" type="primary">trpF</name>
    <name evidence="11" type="ORF">LOSG293_020410</name>
</gene>
<proteinExistence type="inferred from homology"/>
<keyword evidence="6 9" id="KW-0822">Tryptophan biosynthesis</keyword>
<evidence type="ECO:0000256" key="3">
    <source>
        <dbReference type="ARBA" id="ARBA00012572"/>
    </source>
</evidence>
<dbReference type="PANTHER" id="PTHR42894">
    <property type="entry name" value="N-(5'-PHOSPHORIBOSYL)ANTHRANILATE ISOMERASE"/>
    <property type="match status" value="1"/>
</dbReference>
<dbReference type="CDD" id="cd00405">
    <property type="entry name" value="PRAI"/>
    <property type="match status" value="1"/>
</dbReference>
<sequence length="191" mass="20756">MTQIKICGIRTSHDADVVNQTQPDFAGFVFAAGKHQIELAQAKRLRAEIDAQIPTVGVFVDAQLAEMVMAVDSGAINFVQLHGHESEGLVKQLQDHRIPVINMVGKQVRPTIAEYVMVDAGKGSGQQLNWSAIRPTNQSLVLAGGLNPTNLEQAIQTVHPDMIDLSSGVETDGEKDMVKLREVVTLAHKRS</sequence>
<dbReference type="EC" id="5.3.1.24" evidence="3 9"/>
<evidence type="ECO:0000256" key="8">
    <source>
        <dbReference type="ARBA" id="ARBA00023235"/>
    </source>
</evidence>